<proteinExistence type="predicted"/>
<comment type="caution">
    <text evidence="1">The sequence shown here is derived from an EMBL/GenBank/DDBJ whole genome shotgun (WGS) entry which is preliminary data.</text>
</comment>
<gene>
    <name evidence="1" type="ORF">EJB05_09408</name>
</gene>
<organism evidence="1 2">
    <name type="scientific">Eragrostis curvula</name>
    <name type="common">weeping love grass</name>
    <dbReference type="NCBI Taxonomy" id="38414"/>
    <lineage>
        <taxon>Eukaryota</taxon>
        <taxon>Viridiplantae</taxon>
        <taxon>Streptophyta</taxon>
        <taxon>Embryophyta</taxon>
        <taxon>Tracheophyta</taxon>
        <taxon>Spermatophyta</taxon>
        <taxon>Magnoliopsida</taxon>
        <taxon>Liliopsida</taxon>
        <taxon>Poales</taxon>
        <taxon>Poaceae</taxon>
        <taxon>PACMAD clade</taxon>
        <taxon>Chloridoideae</taxon>
        <taxon>Eragrostideae</taxon>
        <taxon>Eragrostidinae</taxon>
        <taxon>Eragrostis</taxon>
    </lineage>
</organism>
<dbReference type="Gramene" id="TVU42981">
    <property type="protein sequence ID" value="TVU42981"/>
    <property type="gene ID" value="EJB05_09408"/>
</dbReference>
<keyword evidence="2" id="KW-1185">Reference proteome</keyword>
<dbReference type="Proteomes" id="UP000324897">
    <property type="component" value="Unassembled WGS sequence"/>
</dbReference>
<evidence type="ECO:0000313" key="1">
    <source>
        <dbReference type="EMBL" id="TVU42981.1"/>
    </source>
</evidence>
<protein>
    <submittedName>
        <fullName evidence="1">Uncharacterized protein</fullName>
    </submittedName>
</protein>
<accession>A0A5J9W4V0</accession>
<dbReference type="AlphaFoldDB" id="A0A5J9W4V0"/>
<feature type="non-terminal residue" evidence="1">
    <location>
        <position position="1"/>
    </location>
</feature>
<dbReference type="EMBL" id="RWGY01000005">
    <property type="protein sequence ID" value="TVU42981.1"/>
    <property type="molecule type" value="Genomic_DNA"/>
</dbReference>
<evidence type="ECO:0000313" key="2">
    <source>
        <dbReference type="Proteomes" id="UP000324897"/>
    </source>
</evidence>
<name>A0A5J9W4V0_9POAL</name>
<reference evidence="1 2" key="1">
    <citation type="journal article" date="2019" name="Sci. Rep.">
        <title>A high-quality genome of Eragrostis curvula grass provides insights into Poaceae evolution and supports new strategies to enhance forage quality.</title>
        <authorList>
            <person name="Carballo J."/>
            <person name="Santos B.A.C.M."/>
            <person name="Zappacosta D."/>
            <person name="Garbus I."/>
            <person name="Selva J.P."/>
            <person name="Gallo C.A."/>
            <person name="Diaz A."/>
            <person name="Albertini E."/>
            <person name="Caccamo M."/>
            <person name="Echenique V."/>
        </authorList>
    </citation>
    <scope>NUCLEOTIDE SEQUENCE [LARGE SCALE GENOMIC DNA]</scope>
    <source>
        <strain evidence="2">cv. Victoria</strain>
        <tissue evidence="1">Leaf</tissue>
    </source>
</reference>
<sequence>MPFVAQREFAEATAASTPGTEKSPRPLFVLESFFKFASSEYDGFIKHFVSMGPKKLPVVQWEADNDMYEENANRIQTDDHCGTSMLASAIEIKAQVQLSYIGVFPAVLLVQSFGGGLL</sequence>